<name>A0A0A9FWU9_ARUDO</name>
<protein>
    <submittedName>
        <fullName evidence="1">Uncharacterized protein</fullName>
    </submittedName>
</protein>
<organism evidence="1">
    <name type="scientific">Arundo donax</name>
    <name type="common">Giant reed</name>
    <name type="synonym">Donax arundinaceus</name>
    <dbReference type="NCBI Taxonomy" id="35708"/>
    <lineage>
        <taxon>Eukaryota</taxon>
        <taxon>Viridiplantae</taxon>
        <taxon>Streptophyta</taxon>
        <taxon>Embryophyta</taxon>
        <taxon>Tracheophyta</taxon>
        <taxon>Spermatophyta</taxon>
        <taxon>Magnoliopsida</taxon>
        <taxon>Liliopsida</taxon>
        <taxon>Poales</taxon>
        <taxon>Poaceae</taxon>
        <taxon>PACMAD clade</taxon>
        <taxon>Arundinoideae</taxon>
        <taxon>Arundineae</taxon>
        <taxon>Arundo</taxon>
    </lineage>
</organism>
<accession>A0A0A9FWU9</accession>
<sequence length="17" mass="1720">MAAMARGAWEVGARGVS</sequence>
<reference evidence="1" key="1">
    <citation type="submission" date="2014-09" db="EMBL/GenBank/DDBJ databases">
        <authorList>
            <person name="Magalhaes I.L.F."/>
            <person name="Oliveira U."/>
            <person name="Santos F.R."/>
            <person name="Vidigal T.H.D.A."/>
            <person name="Brescovit A.D."/>
            <person name="Santos A.J."/>
        </authorList>
    </citation>
    <scope>NUCLEOTIDE SEQUENCE</scope>
    <source>
        <tissue evidence="1">Shoot tissue taken approximately 20 cm above the soil surface</tissue>
    </source>
</reference>
<dbReference type="AlphaFoldDB" id="A0A0A9FWU9"/>
<proteinExistence type="predicted"/>
<dbReference type="EMBL" id="GBRH01180576">
    <property type="protein sequence ID" value="JAE17320.1"/>
    <property type="molecule type" value="Transcribed_RNA"/>
</dbReference>
<evidence type="ECO:0000313" key="1">
    <source>
        <dbReference type="EMBL" id="JAE17320.1"/>
    </source>
</evidence>
<reference evidence="1" key="2">
    <citation type="journal article" date="2015" name="Data Brief">
        <title>Shoot transcriptome of the giant reed, Arundo donax.</title>
        <authorList>
            <person name="Barrero R.A."/>
            <person name="Guerrero F.D."/>
            <person name="Moolhuijzen P."/>
            <person name="Goolsby J.A."/>
            <person name="Tidwell J."/>
            <person name="Bellgard S.E."/>
            <person name="Bellgard M.I."/>
        </authorList>
    </citation>
    <scope>NUCLEOTIDE SEQUENCE</scope>
    <source>
        <tissue evidence="1">Shoot tissue taken approximately 20 cm above the soil surface</tissue>
    </source>
</reference>